<dbReference type="EMBL" id="BEZZ01003089">
    <property type="protein sequence ID" value="GCC18862.1"/>
    <property type="molecule type" value="Genomic_DNA"/>
</dbReference>
<organism evidence="2 3">
    <name type="scientific">Chiloscyllium punctatum</name>
    <name type="common">Brownbanded bambooshark</name>
    <name type="synonym">Hemiscyllium punctatum</name>
    <dbReference type="NCBI Taxonomy" id="137246"/>
    <lineage>
        <taxon>Eukaryota</taxon>
        <taxon>Metazoa</taxon>
        <taxon>Chordata</taxon>
        <taxon>Craniata</taxon>
        <taxon>Vertebrata</taxon>
        <taxon>Chondrichthyes</taxon>
        <taxon>Elasmobranchii</taxon>
        <taxon>Galeomorphii</taxon>
        <taxon>Galeoidea</taxon>
        <taxon>Orectolobiformes</taxon>
        <taxon>Hemiscylliidae</taxon>
        <taxon>Chiloscyllium</taxon>
    </lineage>
</organism>
<dbReference type="AlphaFoldDB" id="A0A401RL38"/>
<gene>
    <name evidence="2" type="ORF">chiPu_0020913</name>
</gene>
<dbReference type="Proteomes" id="UP000287033">
    <property type="component" value="Unassembled WGS sequence"/>
</dbReference>
<protein>
    <submittedName>
        <fullName evidence="2">Uncharacterized protein</fullName>
    </submittedName>
</protein>
<comment type="caution">
    <text evidence="2">The sequence shown here is derived from an EMBL/GenBank/DDBJ whole genome shotgun (WGS) entry which is preliminary data.</text>
</comment>
<feature type="compositionally biased region" description="Basic and acidic residues" evidence="1">
    <location>
        <begin position="61"/>
        <end position="71"/>
    </location>
</feature>
<name>A0A401RL38_CHIPU</name>
<feature type="region of interest" description="Disordered" evidence="1">
    <location>
        <begin position="1"/>
        <end position="71"/>
    </location>
</feature>
<proteinExistence type="predicted"/>
<evidence type="ECO:0000313" key="2">
    <source>
        <dbReference type="EMBL" id="GCC18862.1"/>
    </source>
</evidence>
<accession>A0A401RL38</accession>
<sequence>MWRAQSSPDPLAKAQNHQVPVMLGKTHQQRHEAPEEEAGRQEILPIDRICHKSNENSWGKNTEREQKDIAA</sequence>
<evidence type="ECO:0000256" key="1">
    <source>
        <dbReference type="SAM" id="MobiDB-lite"/>
    </source>
</evidence>
<evidence type="ECO:0000313" key="3">
    <source>
        <dbReference type="Proteomes" id="UP000287033"/>
    </source>
</evidence>
<reference evidence="2 3" key="1">
    <citation type="journal article" date="2018" name="Nat. Ecol. Evol.">
        <title>Shark genomes provide insights into elasmobranch evolution and the origin of vertebrates.</title>
        <authorList>
            <person name="Hara Y"/>
            <person name="Yamaguchi K"/>
            <person name="Onimaru K"/>
            <person name="Kadota M"/>
            <person name="Koyanagi M"/>
            <person name="Keeley SD"/>
            <person name="Tatsumi K"/>
            <person name="Tanaka K"/>
            <person name="Motone F"/>
            <person name="Kageyama Y"/>
            <person name="Nozu R"/>
            <person name="Adachi N"/>
            <person name="Nishimura O"/>
            <person name="Nakagawa R"/>
            <person name="Tanegashima C"/>
            <person name="Kiyatake I"/>
            <person name="Matsumoto R"/>
            <person name="Murakumo K"/>
            <person name="Nishida K"/>
            <person name="Terakita A"/>
            <person name="Kuratani S"/>
            <person name="Sato K"/>
            <person name="Hyodo S Kuraku.S."/>
        </authorList>
    </citation>
    <scope>NUCLEOTIDE SEQUENCE [LARGE SCALE GENOMIC DNA]</scope>
</reference>
<feature type="compositionally biased region" description="Basic and acidic residues" evidence="1">
    <location>
        <begin position="29"/>
        <end position="40"/>
    </location>
</feature>
<keyword evidence="3" id="KW-1185">Reference proteome</keyword>